<accession>A0A4V3XJI0</accession>
<evidence type="ECO:0000313" key="4">
    <source>
        <dbReference type="Proteomes" id="UP000308730"/>
    </source>
</evidence>
<feature type="compositionally biased region" description="Low complexity" evidence="2">
    <location>
        <begin position="229"/>
        <end position="246"/>
    </location>
</feature>
<dbReference type="OrthoDB" id="3366922at2759"/>
<dbReference type="EMBL" id="SGPM01000009">
    <property type="protein sequence ID" value="THH33203.1"/>
    <property type="molecule type" value="Genomic_DNA"/>
</dbReference>
<gene>
    <name evidence="3" type="ORF">EUX98_g1012</name>
</gene>
<proteinExistence type="predicted"/>
<feature type="region of interest" description="Disordered" evidence="2">
    <location>
        <begin position="199"/>
        <end position="303"/>
    </location>
</feature>
<keyword evidence="1" id="KW-0175">Coiled coil</keyword>
<protein>
    <submittedName>
        <fullName evidence="3">Uncharacterized protein</fullName>
    </submittedName>
</protein>
<feature type="compositionally biased region" description="Polar residues" evidence="2">
    <location>
        <begin position="10"/>
        <end position="20"/>
    </location>
</feature>
<keyword evidence="4" id="KW-1185">Reference proteome</keyword>
<evidence type="ECO:0000256" key="2">
    <source>
        <dbReference type="SAM" id="MobiDB-lite"/>
    </source>
</evidence>
<dbReference type="InterPro" id="IPR033349">
    <property type="entry name" value="ATRIP"/>
</dbReference>
<dbReference type="Proteomes" id="UP000308730">
    <property type="component" value="Unassembled WGS sequence"/>
</dbReference>
<name>A0A4V3XJI0_9APHY</name>
<evidence type="ECO:0000256" key="1">
    <source>
        <dbReference type="SAM" id="Coils"/>
    </source>
</evidence>
<dbReference type="GO" id="GO:0000077">
    <property type="term" value="P:DNA damage checkpoint signaling"/>
    <property type="evidence" value="ECO:0007669"/>
    <property type="project" value="InterPro"/>
</dbReference>
<comment type="caution">
    <text evidence="3">The sequence shown here is derived from an EMBL/GenBank/DDBJ whole genome shotgun (WGS) entry which is preliminary data.</text>
</comment>
<feature type="coiled-coil region" evidence="1">
    <location>
        <begin position="26"/>
        <end position="60"/>
    </location>
</feature>
<feature type="region of interest" description="Disordered" evidence="2">
    <location>
        <begin position="1"/>
        <end position="22"/>
    </location>
</feature>
<sequence length="722" mass="79776">MGGYPVSQRFAASQSRSTMDVQEKAEQTLRTELNILRTQMEELNRKQTEDQAALKQARDARFAKDGEVSILRNNIEKINHQHAAELAKLTAAKEIAESMQAQLRQQMREEIDRVKTQYAFRQHEMEAAVRRTPLALRGSKINGQSTISSPTASSQMRQWNAGPSAITQTPRKPRFAPDSPKAQRIRNVAAHEKFVGLPGFQSGFDSTPLKNKGKGKERARELPADDVFLRPAPVLVSPPSSPPRASADSRGSGDVAMVDAVPFPSADLQKPPGLSIPPASNQNADVEMSDTEKTKGESIQESLTVVEPPDWKEELQHIIFTHHPRSRPSQLTFHLAINTSIPASDLDQTVVFTASSRRLLEALGASSSLIDWNAHLRVISTSLISMAHALALSNSIIAVTALLGLIRTLAYSIPSFTASLLSLSSVAEDGSPEVMTTLRDIVKLHLNPAKKHFLAAMLSDHDVLMMMISPAQPTKTLVQVTRALAFLASQPTLYKHFLFAPRDVDANPGEDEFHWTPQIEQLAAYLIRDGPEVLELQENVLAFIATLSTAHPDALTIVSGSNTLIPGMIVFLSNISSPLWEDDDDLMSSPERVTTLVRLIVRTMTLLYYMICSRSPKYNLARRLQIAKHHVAHRTFNTLDHAFMVTFGRFSFADAPEWIDDAGKAHLEGLSGMARQVLELVVDGPELELIWGSFQPDPEGSKKAPIDLEEDEEMLMDQVIDS</sequence>
<dbReference type="AlphaFoldDB" id="A0A4V3XJI0"/>
<reference evidence="3 4" key="1">
    <citation type="submission" date="2019-02" db="EMBL/GenBank/DDBJ databases">
        <title>Genome sequencing of the rare red list fungi Antrodiella citrinella (Flaviporus citrinellus).</title>
        <authorList>
            <person name="Buettner E."/>
            <person name="Kellner H."/>
        </authorList>
    </citation>
    <scope>NUCLEOTIDE SEQUENCE [LARGE SCALE GENOMIC DNA]</scope>
    <source>
        <strain evidence="3 4">DSM 108506</strain>
    </source>
</reference>
<feature type="compositionally biased region" description="Basic and acidic residues" evidence="2">
    <location>
        <begin position="214"/>
        <end position="223"/>
    </location>
</feature>
<evidence type="ECO:0000313" key="3">
    <source>
        <dbReference type="EMBL" id="THH33203.1"/>
    </source>
</evidence>
<dbReference type="PANTHER" id="PTHR28594:SF1">
    <property type="entry name" value="ATR-INTERACTING PROTEIN"/>
    <property type="match status" value="1"/>
</dbReference>
<dbReference type="PANTHER" id="PTHR28594">
    <property type="entry name" value="ATR-INTERACTING PROTEIN"/>
    <property type="match status" value="1"/>
</dbReference>
<organism evidence="3 4">
    <name type="scientific">Antrodiella citrinella</name>
    <dbReference type="NCBI Taxonomy" id="2447956"/>
    <lineage>
        <taxon>Eukaryota</taxon>
        <taxon>Fungi</taxon>
        <taxon>Dikarya</taxon>
        <taxon>Basidiomycota</taxon>
        <taxon>Agaricomycotina</taxon>
        <taxon>Agaricomycetes</taxon>
        <taxon>Polyporales</taxon>
        <taxon>Steccherinaceae</taxon>
        <taxon>Antrodiella</taxon>
    </lineage>
</organism>